<dbReference type="EMBL" id="BARU01036072">
    <property type="protein sequence ID" value="GAH87538.1"/>
    <property type="molecule type" value="Genomic_DNA"/>
</dbReference>
<proteinExistence type="predicted"/>
<evidence type="ECO:0000313" key="2">
    <source>
        <dbReference type="EMBL" id="GAH87538.1"/>
    </source>
</evidence>
<organism evidence="2">
    <name type="scientific">marine sediment metagenome</name>
    <dbReference type="NCBI Taxonomy" id="412755"/>
    <lineage>
        <taxon>unclassified sequences</taxon>
        <taxon>metagenomes</taxon>
        <taxon>ecological metagenomes</taxon>
    </lineage>
</organism>
<keyword evidence="1" id="KW-1133">Transmembrane helix</keyword>
<accession>X1L048</accession>
<keyword evidence="1" id="KW-0812">Transmembrane</keyword>
<gene>
    <name evidence="2" type="ORF">S03H2_56404</name>
</gene>
<feature type="transmembrane region" description="Helical" evidence="1">
    <location>
        <begin position="39"/>
        <end position="57"/>
    </location>
</feature>
<sequence>MAPSILGKWLEGKKTYIMIVATLCYALGGWVAGFVEPQIAIGLILGVLGLGGLKSGIERLLGIDKLETTPPVPSSASTTSFQ</sequence>
<reference evidence="2" key="1">
    <citation type="journal article" date="2014" name="Front. Microbiol.">
        <title>High frequency of phylogenetically diverse reductive dehalogenase-homologous genes in deep subseafloor sedimentary metagenomes.</title>
        <authorList>
            <person name="Kawai M."/>
            <person name="Futagami T."/>
            <person name="Toyoda A."/>
            <person name="Takaki Y."/>
            <person name="Nishi S."/>
            <person name="Hori S."/>
            <person name="Arai W."/>
            <person name="Tsubouchi T."/>
            <person name="Morono Y."/>
            <person name="Uchiyama I."/>
            <person name="Ito T."/>
            <person name="Fujiyama A."/>
            <person name="Inagaki F."/>
            <person name="Takami H."/>
        </authorList>
    </citation>
    <scope>NUCLEOTIDE SEQUENCE</scope>
    <source>
        <strain evidence="2">Expedition CK06-06</strain>
    </source>
</reference>
<dbReference type="AlphaFoldDB" id="X1L048"/>
<comment type="caution">
    <text evidence="2">The sequence shown here is derived from an EMBL/GenBank/DDBJ whole genome shotgun (WGS) entry which is preliminary data.</text>
</comment>
<protein>
    <submittedName>
        <fullName evidence="2">Uncharacterized protein</fullName>
    </submittedName>
</protein>
<feature type="transmembrane region" description="Helical" evidence="1">
    <location>
        <begin position="15"/>
        <end position="33"/>
    </location>
</feature>
<keyword evidence="1" id="KW-0472">Membrane</keyword>
<name>X1L048_9ZZZZ</name>
<evidence type="ECO:0000256" key="1">
    <source>
        <dbReference type="SAM" id="Phobius"/>
    </source>
</evidence>